<dbReference type="AlphaFoldDB" id="A0AAV4JGG6"/>
<evidence type="ECO:0000313" key="2">
    <source>
        <dbReference type="Proteomes" id="UP000762676"/>
    </source>
</evidence>
<dbReference type="EMBL" id="BMAT01010075">
    <property type="protein sequence ID" value="GFS19701.1"/>
    <property type="molecule type" value="Genomic_DNA"/>
</dbReference>
<gene>
    <name evidence="1" type="ORF">ElyMa_005039500</name>
</gene>
<dbReference type="GO" id="GO:0003676">
    <property type="term" value="F:nucleic acid binding"/>
    <property type="evidence" value="ECO:0007669"/>
    <property type="project" value="InterPro"/>
</dbReference>
<name>A0AAV4JGG6_9GAST</name>
<keyword evidence="2" id="KW-1185">Reference proteome</keyword>
<dbReference type="InterPro" id="IPR036397">
    <property type="entry name" value="RNaseH_sf"/>
</dbReference>
<comment type="caution">
    <text evidence="1">The sequence shown here is derived from an EMBL/GenBank/DDBJ whole genome shotgun (WGS) entry which is preliminary data.</text>
</comment>
<dbReference type="Proteomes" id="UP000762676">
    <property type="component" value="Unassembled WGS sequence"/>
</dbReference>
<sequence>MTCESVSLNWKQELPYFLRQYRTTLHSTAKISPHEAATGWEMQTSLPEKIHPGRKSIKNITDNHCSAMGELKAYADHRCKAVQHKIQKRDTVLVGQPRLSKLTPPYNPNPYIVTDLKGI</sequence>
<reference evidence="1 2" key="1">
    <citation type="journal article" date="2021" name="Elife">
        <title>Chloroplast acquisition without the gene transfer in kleptoplastic sea slugs, Plakobranchus ocellatus.</title>
        <authorList>
            <person name="Maeda T."/>
            <person name="Takahashi S."/>
            <person name="Yoshida T."/>
            <person name="Shimamura S."/>
            <person name="Takaki Y."/>
            <person name="Nagai Y."/>
            <person name="Toyoda A."/>
            <person name="Suzuki Y."/>
            <person name="Arimoto A."/>
            <person name="Ishii H."/>
            <person name="Satoh N."/>
            <person name="Nishiyama T."/>
            <person name="Hasebe M."/>
            <person name="Maruyama T."/>
            <person name="Minagawa J."/>
            <person name="Obokata J."/>
            <person name="Shigenobu S."/>
        </authorList>
    </citation>
    <scope>NUCLEOTIDE SEQUENCE [LARGE SCALE GENOMIC DNA]</scope>
</reference>
<dbReference type="Gene3D" id="3.30.420.10">
    <property type="entry name" value="Ribonuclease H-like superfamily/Ribonuclease H"/>
    <property type="match status" value="1"/>
</dbReference>
<protein>
    <submittedName>
        <fullName evidence="1">Polyprotein</fullName>
    </submittedName>
</protein>
<evidence type="ECO:0000313" key="1">
    <source>
        <dbReference type="EMBL" id="GFS19701.1"/>
    </source>
</evidence>
<proteinExistence type="predicted"/>
<organism evidence="1 2">
    <name type="scientific">Elysia marginata</name>
    <dbReference type="NCBI Taxonomy" id="1093978"/>
    <lineage>
        <taxon>Eukaryota</taxon>
        <taxon>Metazoa</taxon>
        <taxon>Spiralia</taxon>
        <taxon>Lophotrochozoa</taxon>
        <taxon>Mollusca</taxon>
        <taxon>Gastropoda</taxon>
        <taxon>Heterobranchia</taxon>
        <taxon>Euthyneura</taxon>
        <taxon>Panpulmonata</taxon>
        <taxon>Sacoglossa</taxon>
        <taxon>Placobranchoidea</taxon>
        <taxon>Plakobranchidae</taxon>
        <taxon>Elysia</taxon>
    </lineage>
</organism>
<accession>A0AAV4JGG6</accession>